<comment type="catalytic activity">
    <reaction evidence="7 8">
        <text>RNA(n) + a ribonucleoside 5'-triphosphate = RNA(n+1) + diphosphate</text>
        <dbReference type="Rhea" id="RHEA:21248"/>
        <dbReference type="Rhea" id="RHEA-COMP:14527"/>
        <dbReference type="Rhea" id="RHEA-COMP:17342"/>
        <dbReference type="ChEBI" id="CHEBI:33019"/>
        <dbReference type="ChEBI" id="CHEBI:61557"/>
        <dbReference type="ChEBI" id="CHEBI:140395"/>
        <dbReference type="EC" id="2.7.7.6"/>
    </reaction>
</comment>
<dbReference type="InterPro" id="IPR038120">
    <property type="entry name" value="Rpb1_funnel_sf"/>
</dbReference>
<dbReference type="Pfam" id="PF04998">
    <property type="entry name" value="RNA_pol_Rpb1_5"/>
    <property type="match status" value="1"/>
</dbReference>
<proteinExistence type="inferred from homology"/>
<keyword evidence="3 8" id="KW-0808">Transferase</keyword>
<dbReference type="InterPro" id="IPR042102">
    <property type="entry name" value="RNA_pol_Rpb1_3_sf"/>
</dbReference>
<keyword evidence="2 8" id="KW-0240">DNA-directed RNA polymerase</keyword>
<evidence type="ECO:0000256" key="1">
    <source>
        <dbReference type="ARBA" id="ARBA00004026"/>
    </source>
</evidence>
<gene>
    <name evidence="10" type="ORF">PVNG_02422</name>
</gene>
<evidence type="ECO:0000313" key="10">
    <source>
        <dbReference type="EMBL" id="KMZ96284.1"/>
    </source>
</evidence>
<dbReference type="Gene3D" id="1.10.132.30">
    <property type="match status" value="1"/>
</dbReference>
<dbReference type="Proteomes" id="UP000053239">
    <property type="component" value="Unassembled WGS sequence"/>
</dbReference>
<dbReference type="GO" id="GO:0006351">
    <property type="term" value="P:DNA-templated transcription"/>
    <property type="evidence" value="ECO:0007669"/>
    <property type="project" value="InterPro"/>
</dbReference>
<name>A0A0J9TLT7_PLAVI</name>
<evidence type="ECO:0000256" key="7">
    <source>
        <dbReference type="ARBA" id="ARBA00048552"/>
    </source>
</evidence>
<dbReference type="AlphaFoldDB" id="A0A0J9TLT7"/>
<dbReference type="GO" id="GO:0000428">
    <property type="term" value="C:DNA-directed RNA polymerase complex"/>
    <property type="evidence" value="ECO:0007669"/>
    <property type="project" value="UniProtKB-KW"/>
</dbReference>
<reference evidence="10 11" key="1">
    <citation type="submission" date="2011-09" db="EMBL/GenBank/DDBJ databases">
        <title>The Genome Sequence of Plasmodium vivax North Korean.</title>
        <authorList>
            <consortium name="The Broad Institute Genome Sequencing Platform"/>
            <consortium name="The Broad Institute Genome Sequencing Center for Infectious Disease"/>
            <person name="Neafsey D."/>
            <person name="Carlton J."/>
            <person name="Barnwell J."/>
            <person name="Collins W."/>
            <person name="Escalante A."/>
            <person name="Mullikin J."/>
            <person name="Saul A."/>
            <person name="Guigo R."/>
            <person name="Camara F."/>
            <person name="Young S.K."/>
            <person name="Zeng Q."/>
            <person name="Gargeya S."/>
            <person name="Fitzgerald M."/>
            <person name="Haas B."/>
            <person name="Abouelleil A."/>
            <person name="Alvarado L."/>
            <person name="Arachchi H.M."/>
            <person name="Berlin A."/>
            <person name="Brown A."/>
            <person name="Chapman S.B."/>
            <person name="Chen Z."/>
            <person name="Dunbar C."/>
            <person name="Freedman E."/>
            <person name="Gearin G."/>
            <person name="Gellesch M."/>
            <person name="Goldberg J."/>
            <person name="Griggs A."/>
            <person name="Gujja S."/>
            <person name="Heiman D."/>
            <person name="Howarth C."/>
            <person name="Larson L."/>
            <person name="Lui A."/>
            <person name="MacDonald P.J.P."/>
            <person name="Montmayeur A."/>
            <person name="Murphy C."/>
            <person name="Neiman D."/>
            <person name="Pearson M."/>
            <person name="Priest M."/>
            <person name="Roberts A."/>
            <person name="Saif S."/>
            <person name="Shea T."/>
            <person name="Shenoy N."/>
            <person name="Sisk P."/>
            <person name="Stolte C."/>
            <person name="Sykes S."/>
            <person name="Wortman J."/>
            <person name="Nusbaum C."/>
            <person name="Birren B."/>
        </authorList>
    </citation>
    <scope>NUCLEOTIDE SEQUENCE [LARGE SCALE GENOMIC DNA]</scope>
    <source>
        <strain evidence="10 11">North Korean</strain>
    </source>
</reference>
<dbReference type="Gene3D" id="1.10.40.90">
    <property type="match status" value="1"/>
</dbReference>
<dbReference type="InterPro" id="IPR006592">
    <property type="entry name" value="RNA_pol_N"/>
</dbReference>
<dbReference type="PANTHER" id="PTHR19376">
    <property type="entry name" value="DNA-DIRECTED RNA POLYMERASE"/>
    <property type="match status" value="1"/>
</dbReference>
<dbReference type="Gene3D" id="2.40.40.20">
    <property type="match status" value="1"/>
</dbReference>
<dbReference type="EMBL" id="KQ235637">
    <property type="protein sequence ID" value="KMZ96284.1"/>
    <property type="molecule type" value="Genomic_DNA"/>
</dbReference>
<evidence type="ECO:0000256" key="6">
    <source>
        <dbReference type="ARBA" id="ARBA00023163"/>
    </source>
</evidence>
<dbReference type="GO" id="GO:0046872">
    <property type="term" value="F:metal ion binding"/>
    <property type="evidence" value="ECO:0007669"/>
    <property type="project" value="UniProtKB-KW"/>
</dbReference>
<dbReference type="Pfam" id="PF05000">
    <property type="entry name" value="RNA_pol_Rpb1_4"/>
    <property type="match status" value="1"/>
</dbReference>
<accession>A0A0J9TLT7</accession>
<evidence type="ECO:0000256" key="4">
    <source>
        <dbReference type="ARBA" id="ARBA00022695"/>
    </source>
</evidence>
<dbReference type="InterPro" id="IPR045867">
    <property type="entry name" value="DNA-dir_RpoC_beta_prime"/>
</dbReference>
<dbReference type="Pfam" id="PF00623">
    <property type="entry name" value="RNA_pol_Rpb1_2"/>
    <property type="match status" value="1"/>
</dbReference>
<organism evidence="10 11">
    <name type="scientific">Plasmodium vivax North Korean</name>
    <dbReference type="NCBI Taxonomy" id="1035514"/>
    <lineage>
        <taxon>Eukaryota</taxon>
        <taxon>Sar</taxon>
        <taxon>Alveolata</taxon>
        <taxon>Apicomplexa</taxon>
        <taxon>Aconoidasida</taxon>
        <taxon>Haemosporida</taxon>
        <taxon>Plasmodiidae</taxon>
        <taxon>Plasmodium</taxon>
        <taxon>Plasmodium (Plasmodium)</taxon>
    </lineage>
</organism>
<dbReference type="Pfam" id="PF04997">
    <property type="entry name" value="RNA_pol_Rpb1_1"/>
    <property type="match status" value="1"/>
</dbReference>
<dbReference type="Gene3D" id="1.10.274.100">
    <property type="entry name" value="RNA polymerase Rpb1, domain 3"/>
    <property type="match status" value="1"/>
</dbReference>
<dbReference type="GO" id="GO:0003677">
    <property type="term" value="F:DNA binding"/>
    <property type="evidence" value="ECO:0007669"/>
    <property type="project" value="InterPro"/>
</dbReference>
<dbReference type="Gene3D" id="1.10.1790.20">
    <property type="match status" value="1"/>
</dbReference>
<evidence type="ECO:0000256" key="3">
    <source>
        <dbReference type="ARBA" id="ARBA00022679"/>
    </source>
</evidence>
<dbReference type="InterPro" id="IPR007083">
    <property type="entry name" value="RNA_pol_Rpb1_4"/>
</dbReference>
<dbReference type="SMART" id="SM00663">
    <property type="entry name" value="RPOLA_N"/>
    <property type="match status" value="1"/>
</dbReference>
<keyword evidence="5" id="KW-0479">Metal-binding</keyword>
<evidence type="ECO:0000313" key="11">
    <source>
        <dbReference type="Proteomes" id="UP000053239"/>
    </source>
</evidence>
<feature type="domain" description="RNA polymerase N-terminal" evidence="9">
    <location>
        <begin position="160"/>
        <end position="403"/>
    </location>
</feature>
<evidence type="ECO:0000256" key="2">
    <source>
        <dbReference type="ARBA" id="ARBA00022478"/>
    </source>
</evidence>
<dbReference type="InterPro" id="IPR000722">
    <property type="entry name" value="RNA_pol_asu"/>
</dbReference>
<dbReference type="InterPro" id="IPR007080">
    <property type="entry name" value="RNA_pol_Rpb1_1"/>
</dbReference>
<comment type="function">
    <text evidence="1 8">DNA-dependent RNA polymerase catalyzes the transcription of DNA into RNA using the four ribonucleoside triphosphates as substrates.</text>
</comment>
<dbReference type="SUPFAM" id="SSF64484">
    <property type="entry name" value="beta and beta-prime subunits of DNA dependent RNA-polymerase"/>
    <property type="match status" value="1"/>
</dbReference>
<evidence type="ECO:0000256" key="8">
    <source>
        <dbReference type="RuleBase" id="RU004279"/>
    </source>
</evidence>
<evidence type="ECO:0000259" key="9">
    <source>
        <dbReference type="SMART" id="SM00663"/>
    </source>
</evidence>
<comment type="similarity">
    <text evidence="8">Belongs to the RNA polymerase beta' chain family.</text>
</comment>
<dbReference type="PANTHER" id="PTHR19376:SF54">
    <property type="entry name" value="DNA-DIRECTED RNA POLYMERASE SUBUNIT BETA"/>
    <property type="match status" value="1"/>
</dbReference>
<evidence type="ECO:0000256" key="5">
    <source>
        <dbReference type="ARBA" id="ARBA00022723"/>
    </source>
</evidence>
<keyword evidence="6 8" id="KW-0804">Transcription</keyword>
<keyword evidence="4 8" id="KW-0548">Nucleotidyltransferase</keyword>
<dbReference type="InterPro" id="IPR007081">
    <property type="entry name" value="RNA_pol_Rpb1_5"/>
</dbReference>
<dbReference type="EC" id="2.7.7.6" evidence="8"/>
<dbReference type="Gene3D" id="2.40.50.100">
    <property type="match status" value="1"/>
</dbReference>
<protein>
    <recommendedName>
        <fullName evidence="8">DNA-directed RNA polymerase subunit</fullName>
        <ecNumber evidence="8">2.7.7.6</ecNumber>
    </recommendedName>
</protein>
<dbReference type="GO" id="GO:0003899">
    <property type="term" value="F:DNA-directed RNA polymerase activity"/>
    <property type="evidence" value="ECO:0007669"/>
    <property type="project" value="UniProtKB-EC"/>
</dbReference>
<sequence>MIKELPLPSKVSLVLGIKYKSVEEVVYFVNYIVIEIVDVGFNHRNIFERLEIVNVSDQDSPLRSLFKIRRLIRLIFEDRATKEPEGINSLSYQEGLAYYRALSTSNLPFSLSDVFEYVFKYSGVRIGTGAEAIYEILKKIDLDSLEHSLKKELSTKEKDIQLEAGRFTTSDLNIFYRRIIIRNERLKKILSLNVTSIIANNEKRMLQEAVDALIDNASKKKPLVAKDKHLLKSLTDHLKGKTGLFRQNLLGKRVDYSGRSVVVVGPELKLHQVGLPILIVLKLFKPFIIRELIRSTQDEHTREKIQLAPNIKEAEKIIDTQADVLWPVVQRVIKERPVLLNRAPTLHSLGIQAFEPVIVEEKDILPLGSNYREYILSREEIPPFEKHVIQTIIEEVYEGYRQEQVSEILDSIKSLGFEYSTKSCVTISPFDIPRFRDSFKEDLIKDTEEKVKAQKEYYELGVISDDERYKNVISLWSDVKDKVTQKVNEWFKGKEYRDNPMAIMEKSGARGSLSNFVQLSGMRGLMNRSYNYGAPTESKVIKDTIEVPIKNSFIEGLNMIEYFNSSYGSRKSMADTAVKTAKSGYMTRKLVDTSQEVIVRGEDCKPHKGLVVKEIRLEGSGDIVKSFRERILYRCAFKNIIHPESGEIICSAGEYITSELSEKIIQSGITSLEIRSMFCCLQADGVCQKCYGYDLSTRRVVELGAAVGILAAQSVGEPATQLTMRTFHFGGVAGGRNISQGFERLKQLFDVISPAKHELSVLSEISGKIDEVREIEGIKKVKVVGEHSVREYEVGLDSQLIVKEGDSVEFGDKLSEGLLDLNKLLEVKGLEAVREYMLEKVLEVY</sequence>